<proteinExistence type="predicted"/>
<organism evidence="1 2">
    <name type="scientific">Cronobacter sakazakii (strain ATCC BAA-894)</name>
    <name type="common">Enterobacter sakazakii</name>
    <dbReference type="NCBI Taxonomy" id="290339"/>
    <lineage>
        <taxon>Bacteria</taxon>
        <taxon>Pseudomonadati</taxon>
        <taxon>Pseudomonadota</taxon>
        <taxon>Gammaproteobacteria</taxon>
        <taxon>Enterobacterales</taxon>
        <taxon>Enterobacteriaceae</taxon>
        <taxon>Cronobacter</taxon>
    </lineage>
</organism>
<accession>A7MN49</accession>
<dbReference type="KEGG" id="esa:ESA_03001"/>
<name>A7MN49_CROS8</name>
<dbReference type="AlphaFoldDB" id="A7MN49"/>
<dbReference type="EMBL" id="CP000783">
    <property type="protein sequence ID" value="ABU78230.1"/>
    <property type="molecule type" value="Genomic_DNA"/>
</dbReference>
<evidence type="ECO:0000313" key="2">
    <source>
        <dbReference type="Proteomes" id="UP000000260"/>
    </source>
</evidence>
<evidence type="ECO:0000313" key="1">
    <source>
        <dbReference type="EMBL" id="ABU78230.1"/>
    </source>
</evidence>
<dbReference type="HOGENOM" id="CLU_2786887_0_0_6"/>
<sequence length="68" mass="7297">MLDGLALSMISIQSSLSPCCAGKRMQIFPLTAVTLALSLGGNVTQPASIKNNTDINRPLRVMSAFFRK</sequence>
<dbReference type="Proteomes" id="UP000000260">
    <property type="component" value="Chromosome"/>
</dbReference>
<protein>
    <submittedName>
        <fullName evidence="1">Uncharacterized protein</fullName>
    </submittedName>
</protein>
<keyword evidence="2" id="KW-1185">Reference proteome</keyword>
<reference evidence="1 2" key="1">
    <citation type="journal article" date="2010" name="PLoS ONE">
        <title>Genome sequence of Cronobacter sakazakii BAA-894 and comparative genomic hybridization analysis with other Cronobacter species.</title>
        <authorList>
            <person name="Kucerova E."/>
            <person name="Clifton S.W."/>
            <person name="Xia X.Q."/>
            <person name="Long F."/>
            <person name="Porwollik S."/>
            <person name="Fulton L."/>
            <person name="Fronick C."/>
            <person name="Minx P."/>
            <person name="Kyung K."/>
            <person name="Warren W."/>
            <person name="Fulton R."/>
            <person name="Feng D."/>
            <person name="Wollam A."/>
            <person name="Shah N."/>
            <person name="Bhonagiri V."/>
            <person name="Nash W.E."/>
            <person name="Hallsworth-Pepin K."/>
            <person name="Wilson R.K."/>
            <person name="McClelland M."/>
            <person name="Forsythe S.J."/>
        </authorList>
    </citation>
    <scope>NUCLEOTIDE SEQUENCE [LARGE SCALE GENOMIC DNA]</scope>
    <source>
        <strain evidence="1 2">ATCC BAA-894</strain>
    </source>
</reference>
<gene>
    <name evidence="1" type="ordered locus">ESA_03001</name>
</gene>